<evidence type="ECO:0000313" key="4">
    <source>
        <dbReference type="Proteomes" id="UP000186917"/>
    </source>
</evidence>
<dbReference type="AlphaFoldDB" id="A0A173MQU6"/>
<dbReference type="InterPro" id="IPR029044">
    <property type="entry name" value="Nucleotide-diphossugar_trans"/>
</dbReference>
<dbReference type="EMBL" id="FTOR01000001">
    <property type="protein sequence ID" value="SIS80185.1"/>
    <property type="molecule type" value="Genomic_DNA"/>
</dbReference>
<evidence type="ECO:0000256" key="1">
    <source>
        <dbReference type="SAM" id="Phobius"/>
    </source>
</evidence>
<proteinExistence type="predicted"/>
<keyword evidence="1" id="KW-0472">Membrane</keyword>
<gene>
    <name evidence="3" type="ORF">SAMN05421788_1011299</name>
</gene>
<dbReference type="GO" id="GO:0016740">
    <property type="term" value="F:transferase activity"/>
    <property type="evidence" value="ECO:0007669"/>
    <property type="project" value="UniProtKB-KW"/>
</dbReference>
<keyword evidence="4" id="KW-1185">Reference proteome</keyword>
<feature type="transmembrane region" description="Helical" evidence="1">
    <location>
        <begin position="346"/>
        <end position="367"/>
    </location>
</feature>
<feature type="transmembrane region" description="Helical" evidence="1">
    <location>
        <begin position="313"/>
        <end position="334"/>
    </location>
</feature>
<name>A0A173MQU6_9BACT</name>
<reference evidence="4" key="1">
    <citation type="submission" date="2017-01" db="EMBL/GenBank/DDBJ databases">
        <authorList>
            <person name="Varghese N."/>
            <person name="Submissions S."/>
        </authorList>
    </citation>
    <scope>NUCLEOTIDE SEQUENCE [LARGE SCALE GENOMIC DNA]</scope>
    <source>
        <strain evidence="4">DSM 21054</strain>
    </source>
</reference>
<dbReference type="Gene3D" id="3.90.550.10">
    <property type="entry name" value="Spore Coat Polysaccharide Biosynthesis Protein SpsA, Chain A"/>
    <property type="match status" value="1"/>
</dbReference>
<evidence type="ECO:0000313" key="3">
    <source>
        <dbReference type="EMBL" id="SIS80185.1"/>
    </source>
</evidence>
<dbReference type="STRING" id="477680.SAMN05421788_1011299"/>
<dbReference type="PANTHER" id="PTHR43646">
    <property type="entry name" value="GLYCOSYLTRANSFERASE"/>
    <property type="match status" value="1"/>
</dbReference>
<dbReference type="Pfam" id="PF00535">
    <property type="entry name" value="Glycos_transf_2"/>
    <property type="match status" value="1"/>
</dbReference>
<accession>A0A173MQU6</accession>
<feature type="transmembrane region" description="Helical" evidence="1">
    <location>
        <begin position="287"/>
        <end position="307"/>
    </location>
</feature>
<dbReference type="KEGG" id="fln:FLA_5919"/>
<dbReference type="Proteomes" id="UP000186917">
    <property type="component" value="Unassembled WGS sequence"/>
</dbReference>
<organism evidence="3 4">
    <name type="scientific">Filimonas lacunae</name>
    <dbReference type="NCBI Taxonomy" id="477680"/>
    <lineage>
        <taxon>Bacteria</taxon>
        <taxon>Pseudomonadati</taxon>
        <taxon>Bacteroidota</taxon>
        <taxon>Chitinophagia</taxon>
        <taxon>Chitinophagales</taxon>
        <taxon>Chitinophagaceae</taxon>
        <taxon>Filimonas</taxon>
    </lineage>
</organism>
<keyword evidence="1" id="KW-0812">Transmembrane</keyword>
<feature type="transmembrane region" description="Helical" evidence="1">
    <location>
        <begin position="6"/>
        <end position="22"/>
    </location>
</feature>
<keyword evidence="3" id="KW-0808">Transferase</keyword>
<protein>
    <submittedName>
        <fullName evidence="3">Glycosyltransferase, catalytic subunit of cellulose synthase and poly-beta-1,6-N-acetylglucosamine synthase</fullName>
    </submittedName>
</protein>
<evidence type="ECO:0000259" key="2">
    <source>
        <dbReference type="Pfam" id="PF00535"/>
    </source>
</evidence>
<dbReference type="SUPFAM" id="SSF53448">
    <property type="entry name" value="Nucleotide-diphospho-sugar transferases"/>
    <property type="match status" value="1"/>
</dbReference>
<sequence length="381" mass="42795">MNILLTLSSVLLLLYAVLILFYRQWFLKLQLYVKPAGMQPATRFSVIIPARDEEEQIGACVLAILQQHYPAYLYEVIVIDDHSTDNTAAIIQQLQQTYANLHLMQLAKELQGQQLNSYKKKAIEMAIGRSTGDWIITTDADCALGPQWLATYNAYIQEQRPVFVAAPVMFSSPANFVGIFQCLDFMSMQGITAAAVSAGVHSMCNGANLAYNKEAFYAVGGFKGIDAIASGDDMLLMHKIKQAYPGKTGYIFSADAIVSTAPMPDWKSFINQRIRWASKADKYKDKAVFWVLVLVYCMNLCLLLLLLTGLIHWAFMGWALALIGIKTVVELCFLFPVARFFNQCALLNWFAIMQPFHIAYIVVAGWLGKFGKYQWKGRTVK</sequence>
<dbReference type="PANTHER" id="PTHR43646:SF3">
    <property type="entry name" value="SLR1566 PROTEIN"/>
    <property type="match status" value="1"/>
</dbReference>
<feature type="domain" description="Glycosyltransferase 2-like" evidence="2">
    <location>
        <begin position="45"/>
        <end position="176"/>
    </location>
</feature>
<keyword evidence="1" id="KW-1133">Transmembrane helix</keyword>
<dbReference type="InterPro" id="IPR001173">
    <property type="entry name" value="Glyco_trans_2-like"/>
</dbReference>